<evidence type="ECO:0000256" key="1">
    <source>
        <dbReference type="ARBA" id="ARBA00022980"/>
    </source>
</evidence>
<dbReference type="PANTHER" id="PTHR11830">
    <property type="entry name" value="40S RIBOSOMAL PROTEIN S3A"/>
    <property type="match status" value="1"/>
</dbReference>
<keyword evidence="6" id="KW-1185">Reference proteome</keyword>
<gene>
    <name evidence="3" type="primary">rps3ae</name>
    <name evidence="5" type="ORF">NEF87_000123</name>
</gene>
<feature type="compositionally biased region" description="Basic residues" evidence="4">
    <location>
        <begin position="226"/>
        <end position="235"/>
    </location>
</feature>
<sequence>MSSKSKKRGRGKTIDNWKTKEWYDVYAPKTFKEEFIGQIPSSNPDSVIGRTLEILLYDLTNNFKHTTTKLKFKVTDIAGKRANTIFWGHELTRDFIRSLIHRGSSRIDGIFNYTTADNVVYRVSTFVVTRRRAKKSQKVTIRKIIHQVLNEFAKNMTHEKFIQGIVNGKFAKNISKIAKTIYPLRECQVRKVKVISVPEGINDDIIVNEDETFEDVMIELDEHGKSVKAKKVRKKKEMESDPEAAPAEEEDADEEIEDLPKELAE</sequence>
<keyword evidence="1 3" id="KW-0689">Ribosomal protein</keyword>
<dbReference type="NCBIfam" id="NF003142">
    <property type="entry name" value="PRK04057.1"/>
    <property type="match status" value="1"/>
</dbReference>
<dbReference type="Proteomes" id="UP001208689">
    <property type="component" value="Chromosome"/>
</dbReference>
<dbReference type="SMART" id="SM01397">
    <property type="entry name" value="Ribosomal_S3Ae"/>
    <property type="match status" value="1"/>
</dbReference>
<dbReference type="InterPro" id="IPR030838">
    <property type="entry name" value="Ribosomal_eS1_arc"/>
</dbReference>
<dbReference type="InterPro" id="IPR001593">
    <property type="entry name" value="Ribosomal_eS1"/>
</dbReference>
<reference evidence="5" key="1">
    <citation type="submission" date="2022-09" db="EMBL/GenBank/DDBJ databases">
        <title>Actin cytoskeleton and complex cell architecture in an #Asgard archaeon.</title>
        <authorList>
            <person name="Ponce Toledo R.I."/>
            <person name="Schleper C."/>
            <person name="Rodrigues Oliveira T."/>
            <person name="Wollweber F."/>
            <person name="Xu J."/>
            <person name="Rittmann S."/>
            <person name="Klingl A."/>
            <person name="Pilhofer M."/>
        </authorList>
    </citation>
    <scope>NUCLEOTIDE SEQUENCE</scope>
    <source>
        <strain evidence="5">B-35</strain>
    </source>
</reference>
<dbReference type="EMBL" id="CP104013">
    <property type="protein sequence ID" value="UYP43838.1"/>
    <property type="molecule type" value="Genomic_DNA"/>
</dbReference>
<comment type="similarity">
    <text evidence="3">Belongs to the eukaryotic ribosomal protein eS1 family.</text>
</comment>
<evidence type="ECO:0000256" key="2">
    <source>
        <dbReference type="ARBA" id="ARBA00023274"/>
    </source>
</evidence>
<accession>A0ABY6HJZ7</accession>
<evidence type="ECO:0000256" key="3">
    <source>
        <dbReference type="HAMAP-Rule" id="MF_00359"/>
    </source>
</evidence>
<proteinExistence type="inferred from homology"/>
<protein>
    <recommendedName>
        <fullName evidence="3">Small ribosomal subunit protein eS1</fullName>
    </recommendedName>
</protein>
<dbReference type="Pfam" id="PF01015">
    <property type="entry name" value="Ribosomal_S3Ae"/>
    <property type="match status" value="1"/>
</dbReference>
<organism evidence="5 6">
    <name type="scientific">Candidatus Lokiarchaeum ossiferum</name>
    <dbReference type="NCBI Taxonomy" id="2951803"/>
    <lineage>
        <taxon>Archaea</taxon>
        <taxon>Promethearchaeati</taxon>
        <taxon>Promethearchaeota</taxon>
        <taxon>Promethearchaeia</taxon>
        <taxon>Promethearchaeales</taxon>
        <taxon>Promethearchaeaceae</taxon>
        <taxon>Candidatus Lokiarchaeum</taxon>
    </lineage>
</organism>
<feature type="compositionally biased region" description="Acidic residues" evidence="4">
    <location>
        <begin position="240"/>
        <end position="257"/>
    </location>
</feature>
<evidence type="ECO:0000313" key="5">
    <source>
        <dbReference type="EMBL" id="UYP43838.1"/>
    </source>
</evidence>
<name>A0ABY6HJZ7_9ARCH</name>
<keyword evidence="2 3" id="KW-0687">Ribonucleoprotein</keyword>
<feature type="region of interest" description="Disordered" evidence="4">
    <location>
        <begin position="225"/>
        <end position="265"/>
    </location>
</feature>
<evidence type="ECO:0000256" key="4">
    <source>
        <dbReference type="SAM" id="MobiDB-lite"/>
    </source>
</evidence>
<dbReference type="HAMAP" id="MF_00359">
    <property type="entry name" value="Ribosomal_eS1"/>
    <property type="match status" value="1"/>
</dbReference>
<evidence type="ECO:0000313" key="6">
    <source>
        <dbReference type="Proteomes" id="UP001208689"/>
    </source>
</evidence>